<dbReference type="GO" id="GO:0046872">
    <property type="term" value="F:metal ion binding"/>
    <property type="evidence" value="ECO:0007669"/>
    <property type="project" value="UniProtKB-KW"/>
</dbReference>
<keyword evidence="1" id="KW-0479">Metal-binding</keyword>
<feature type="binding site" evidence="1">
    <location>
        <position position="6"/>
    </location>
    <ligand>
        <name>Zn(2+)</name>
        <dbReference type="ChEBI" id="CHEBI:29105"/>
    </ligand>
</feature>
<evidence type="ECO:0000313" key="2">
    <source>
        <dbReference type="EMBL" id="MBB3065869.1"/>
    </source>
</evidence>
<name>A0A839SV19_9PROT</name>
<keyword evidence="1" id="KW-0862">Zinc</keyword>
<gene>
    <name evidence="2" type="ORF">FHR98_002165</name>
</gene>
<accession>A0A839SV19</accession>
<sequence>MGQHYCDVAPGHPVHGHYHDYEYGFPIDDESRLFERLVLEIAQAGLSWELILKKREGFRHRLAGFDVDRVATLSEAEQAAFLADPGVVRNRLKLKAFMHNARCIQDLRASHGGFAGWIAAHHPLPKEEWIKLFRKTFKFMGPEIVGEFLMSTGVLPGAHQAKCPVQRRILDANPLWHQETK</sequence>
<protein>
    <submittedName>
        <fullName evidence="2">DNA-3-methyladenine glycosylase I</fullName>
        <ecNumber evidence="2">3.2.2.20</ecNumber>
    </submittedName>
</protein>
<keyword evidence="2" id="KW-0326">Glycosidase</keyword>
<evidence type="ECO:0000256" key="1">
    <source>
        <dbReference type="PIRSR" id="PIRSR605019-1"/>
    </source>
</evidence>
<dbReference type="Proteomes" id="UP000581135">
    <property type="component" value="Unassembled WGS sequence"/>
</dbReference>
<dbReference type="SUPFAM" id="SSF48150">
    <property type="entry name" value="DNA-glycosylase"/>
    <property type="match status" value="1"/>
</dbReference>
<comment type="caution">
    <text evidence="2">The sequence shown here is derived from an EMBL/GenBank/DDBJ whole genome shotgun (WGS) entry which is preliminary data.</text>
</comment>
<dbReference type="RefSeq" id="WP_183416685.1">
    <property type="nucleotide sequence ID" value="NZ_JACHXA010000005.1"/>
</dbReference>
<dbReference type="PANTHER" id="PTHR30037:SF4">
    <property type="entry name" value="DNA-3-METHYLADENINE GLYCOSYLASE I"/>
    <property type="match status" value="1"/>
</dbReference>
<dbReference type="InterPro" id="IPR052891">
    <property type="entry name" value="DNA-3mA_glycosylase"/>
</dbReference>
<dbReference type="GO" id="GO:0008725">
    <property type="term" value="F:DNA-3-methyladenine glycosylase activity"/>
    <property type="evidence" value="ECO:0007669"/>
    <property type="project" value="UniProtKB-EC"/>
</dbReference>
<dbReference type="EMBL" id="JACHXA010000005">
    <property type="protein sequence ID" value="MBB3065869.1"/>
    <property type="molecule type" value="Genomic_DNA"/>
</dbReference>
<dbReference type="EC" id="3.2.2.20" evidence="2"/>
<dbReference type="InterPro" id="IPR011257">
    <property type="entry name" value="DNA_glycosylase"/>
</dbReference>
<organism evidence="2 3">
    <name type="scientific">Limibacillus halophilus</name>
    <dbReference type="NCBI Taxonomy" id="1579333"/>
    <lineage>
        <taxon>Bacteria</taxon>
        <taxon>Pseudomonadati</taxon>
        <taxon>Pseudomonadota</taxon>
        <taxon>Alphaproteobacteria</taxon>
        <taxon>Rhodospirillales</taxon>
        <taxon>Rhodovibrionaceae</taxon>
        <taxon>Limibacillus</taxon>
    </lineage>
</organism>
<dbReference type="AlphaFoldDB" id="A0A839SV19"/>
<keyword evidence="3" id="KW-1185">Reference proteome</keyword>
<reference evidence="2 3" key="1">
    <citation type="submission" date="2020-08" db="EMBL/GenBank/DDBJ databases">
        <title>Genomic Encyclopedia of Type Strains, Phase III (KMG-III): the genomes of soil and plant-associated and newly described type strains.</title>
        <authorList>
            <person name="Whitman W."/>
        </authorList>
    </citation>
    <scope>NUCLEOTIDE SEQUENCE [LARGE SCALE GENOMIC DNA]</scope>
    <source>
        <strain evidence="2 3">CECT 8803</strain>
    </source>
</reference>
<dbReference type="GO" id="GO:0006284">
    <property type="term" value="P:base-excision repair"/>
    <property type="evidence" value="ECO:0007669"/>
    <property type="project" value="InterPro"/>
</dbReference>
<dbReference type="InterPro" id="IPR005019">
    <property type="entry name" value="Adenine_glyco"/>
</dbReference>
<dbReference type="Gene3D" id="1.10.340.30">
    <property type="entry name" value="Hypothetical protein, domain 2"/>
    <property type="match status" value="1"/>
</dbReference>
<proteinExistence type="predicted"/>
<evidence type="ECO:0000313" key="3">
    <source>
        <dbReference type="Proteomes" id="UP000581135"/>
    </source>
</evidence>
<keyword evidence="2" id="KW-0378">Hydrolase</keyword>
<dbReference type="Pfam" id="PF03352">
    <property type="entry name" value="Adenine_glyco"/>
    <property type="match status" value="1"/>
</dbReference>
<feature type="binding site" evidence="1">
    <location>
        <position position="19"/>
    </location>
    <ligand>
        <name>Zn(2+)</name>
        <dbReference type="ChEBI" id="CHEBI:29105"/>
    </ligand>
</feature>
<dbReference type="PANTHER" id="PTHR30037">
    <property type="entry name" value="DNA-3-METHYLADENINE GLYCOSYLASE 1"/>
    <property type="match status" value="1"/>
</dbReference>